<keyword evidence="1" id="KW-0732">Signal</keyword>
<evidence type="ECO:0000313" key="3">
    <source>
        <dbReference type="WBParaSite" id="ALUE_0000615401-mRNA-1"/>
    </source>
</evidence>
<evidence type="ECO:0000256" key="1">
    <source>
        <dbReference type="SAM" id="SignalP"/>
    </source>
</evidence>
<name>A0A0M3HTW5_ASCLU</name>
<dbReference type="WBParaSite" id="ALUE_0000615401-mRNA-1">
    <property type="protein sequence ID" value="ALUE_0000615401-mRNA-1"/>
    <property type="gene ID" value="ALUE_0000615401"/>
</dbReference>
<proteinExistence type="predicted"/>
<evidence type="ECO:0000313" key="2">
    <source>
        <dbReference type="Proteomes" id="UP000036681"/>
    </source>
</evidence>
<feature type="signal peptide" evidence="1">
    <location>
        <begin position="1"/>
        <end position="17"/>
    </location>
</feature>
<accession>A0A0M3HTW5</accession>
<reference evidence="3" key="1">
    <citation type="submission" date="2017-02" db="UniProtKB">
        <authorList>
            <consortium name="WormBaseParasite"/>
        </authorList>
    </citation>
    <scope>IDENTIFICATION</scope>
</reference>
<dbReference type="AlphaFoldDB" id="A0A0M3HTW5"/>
<keyword evidence="2" id="KW-1185">Reference proteome</keyword>
<organism evidence="2 3">
    <name type="scientific">Ascaris lumbricoides</name>
    <name type="common">Giant roundworm</name>
    <dbReference type="NCBI Taxonomy" id="6252"/>
    <lineage>
        <taxon>Eukaryota</taxon>
        <taxon>Metazoa</taxon>
        <taxon>Ecdysozoa</taxon>
        <taxon>Nematoda</taxon>
        <taxon>Chromadorea</taxon>
        <taxon>Rhabditida</taxon>
        <taxon>Spirurina</taxon>
        <taxon>Ascaridomorpha</taxon>
        <taxon>Ascaridoidea</taxon>
        <taxon>Ascarididae</taxon>
        <taxon>Ascaris</taxon>
    </lineage>
</organism>
<feature type="chain" id="PRO_5005656705" evidence="1">
    <location>
        <begin position="18"/>
        <end position="236"/>
    </location>
</feature>
<dbReference type="Proteomes" id="UP000036681">
    <property type="component" value="Unplaced"/>
</dbReference>
<protein>
    <submittedName>
        <fullName evidence="3">CC domain-containing protein</fullName>
    </submittedName>
</protein>
<sequence length="236" mass="23954">MMIKWFILLSLFTFSTCFVFRPLNCMGSSCGMPSVPLCHFGTSCNDPVLCGHTACAPSTWNHFNNPCIGSNCDSPIPVVIGDPPQNPCSGVSCNLLPLIGGSTDGVPCSGTICGPDSGTVPLAIGGNPGLFPLPLSSFCSGSGCGLSSHSAISNFPSSPFCIGSACSPSMPLPFPLGSNACGSSSRCNFSLPSIIIIEGPVPPQNPCSAGSNGCSSGFSGNSPLMAILRGVPLKRN</sequence>